<dbReference type="InterPro" id="IPR050595">
    <property type="entry name" value="Bact_response_regulator"/>
</dbReference>
<name>A0ABT6WX71_9ACTN</name>
<dbReference type="PANTHER" id="PTHR44591">
    <property type="entry name" value="STRESS RESPONSE REGULATOR PROTEIN 1"/>
    <property type="match status" value="1"/>
</dbReference>
<dbReference type="SMART" id="SM00448">
    <property type="entry name" value="REC"/>
    <property type="match status" value="1"/>
</dbReference>
<evidence type="ECO:0000313" key="5">
    <source>
        <dbReference type="Proteomes" id="UP001241758"/>
    </source>
</evidence>
<dbReference type="Proteomes" id="UP001241758">
    <property type="component" value="Unassembled WGS sequence"/>
</dbReference>
<dbReference type="Pfam" id="PF00072">
    <property type="entry name" value="Response_reg"/>
    <property type="match status" value="1"/>
</dbReference>
<feature type="domain" description="Response regulatory" evidence="3">
    <location>
        <begin position="1"/>
        <end position="112"/>
    </location>
</feature>
<dbReference type="SUPFAM" id="SSF52172">
    <property type="entry name" value="CheY-like"/>
    <property type="match status" value="1"/>
</dbReference>
<reference evidence="4 5" key="1">
    <citation type="submission" date="2023-05" db="EMBL/GenBank/DDBJ databases">
        <title>Actinoplanes sp. NEAU-A12 genome sequencing.</title>
        <authorList>
            <person name="Wang Z.-S."/>
        </authorList>
    </citation>
    <scope>NUCLEOTIDE SEQUENCE [LARGE SCALE GENOMIC DNA]</scope>
    <source>
        <strain evidence="4 5">NEAU-A12</strain>
    </source>
</reference>
<keyword evidence="5" id="KW-1185">Reference proteome</keyword>
<dbReference type="CDD" id="cd00156">
    <property type="entry name" value="REC"/>
    <property type="match status" value="1"/>
</dbReference>
<accession>A0ABT6WX71</accession>
<keyword evidence="1 2" id="KW-0597">Phosphoprotein</keyword>
<dbReference type="PANTHER" id="PTHR44591:SF3">
    <property type="entry name" value="RESPONSE REGULATORY DOMAIN-CONTAINING PROTEIN"/>
    <property type="match status" value="1"/>
</dbReference>
<gene>
    <name evidence="4" type="ORF">QLQ12_37705</name>
</gene>
<evidence type="ECO:0000259" key="3">
    <source>
        <dbReference type="PROSITE" id="PS50110"/>
    </source>
</evidence>
<evidence type="ECO:0000313" key="4">
    <source>
        <dbReference type="EMBL" id="MDI6104342.1"/>
    </source>
</evidence>
<sequence length="126" mass="13197">MDDDDDVRAVVVRILHRAGHTVVPAADGAAGLQAVRDHLPDLVVSDIDMPVMSGSDLCCALREDPGHSDLPVLFISGSLVPGDTRPIGAQATAVLRKPFTSAELLACVEKLLQGGHRPGQEPSTCP</sequence>
<feature type="modified residue" description="4-aspartylphosphate" evidence="2">
    <location>
        <position position="46"/>
    </location>
</feature>
<comment type="caution">
    <text evidence="4">The sequence shown here is derived from an EMBL/GenBank/DDBJ whole genome shotgun (WGS) entry which is preliminary data.</text>
</comment>
<protein>
    <submittedName>
        <fullName evidence="4">Response regulator</fullName>
    </submittedName>
</protein>
<organism evidence="4 5">
    <name type="scientific">Actinoplanes sandaracinus</name>
    <dbReference type="NCBI Taxonomy" id="3045177"/>
    <lineage>
        <taxon>Bacteria</taxon>
        <taxon>Bacillati</taxon>
        <taxon>Actinomycetota</taxon>
        <taxon>Actinomycetes</taxon>
        <taxon>Micromonosporales</taxon>
        <taxon>Micromonosporaceae</taxon>
        <taxon>Actinoplanes</taxon>
    </lineage>
</organism>
<dbReference type="PROSITE" id="PS50110">
    <property type="entry name" value="RESPONSE_REGULATORY"/>
    <property type="match status" value="1"/>
</dbReference>
<evidence type="ECO:0000256" key="1">
    <source>
        <dbReference type="ARBA" id="ARBA00022553"/>
    </source>
</evidence>
<proteinExistence type="predicted"/>
<dbReference type="EMBL" id="JASCTH010000032">
    <property type="protein sequence ID" value="MDI6104342.1"/>
    <property type="molecule type" value="Genomic_DNA"/>
</dbReference>
<dbReference type="Gene3D" id="3.40.50.2300">
    <property type="match status" value="1"/>
</dbReference>
<evidence type="ECO:0000256" key="2">
    <source>
        <dbReference type="PROSITE-ProRule" id="PRU00169"/>
    </source>
</evidence>
<dbReference type="RefSeq" id="WP_282765707.1">
    <property type="nucleotide sequence ID" value="NZ_JASCTH010000032.1"/>
</dbReference>
<dbReference type="InterPro" id="IPR001789">
    <property type="entry name" value="Sig_transdc_resp-reg_receiver"/>
</dbReference>
<dbReference type="InterPro" id="IPR011006">
    <property type="entry name" value="CheY-like_superfamily"/>
</dbReference>